<feature type="signal peptide" evidence="22">
    <location>
        <begin position="1"/>
        <end position="20"/>
    </location>
</feature>
<evidence type="ECO:0000256" key="10">
    <source>
        <dbReference type="ARBA" id="ARBA00022729"/>
    </source>
</evidence>
<keyword evidence="12" id="KW-0106">Calcium</keyword>
<organism evidence="24 25">
    <name type="scientific">Eublepharis macularius</name>
    <name type="common">Leopard gecko</name>
    <name type="synonym">Cyrtodactylus macularius</name>
    <dbReference type="NCBI Taxonomy" id="481883"/>
    <lineage>
        <taxon>Eukaryota</taxon>
        <taxon>Metazoa</taxon>
        <taxon>Chordata</taxon>
        <taxon>Craniata</taxon>
        <taxon>Vertebrata</taxon>
        <taxon>Euteleostomi</taxon>
        <taxon>Lepidosauria</taxon>
        <taxon>Squamata</taxon>
        <taxon>Bifurcata</taxon>
        <taxon>Gekkota</taxon>
        <taxon>Eublepharidae</taxon>
        <taxon>Eublepharinae</taxon>
        <taxon>Eublepharis</taxon>
    </lineage>
</organism>
<dbReference type="Pfam" id="PF07731">
    <property type="entry name" value="Cu-oxidase_2"/>
    <property type="match status" value="1"/>
</dbReference>
<comment type="subcellular location">
    <subcellularLocation>
        <location evidence="2">Membrane</location>
        <topology evidence="2">Single-pass membrane protein</topology>
    </subcellularLocation>
    <subcellularLocation>
        <location evidence="3">Secreted</location>
    </subcellularLocation>
</comment>
<evidence type="ECO:0000256" key="2">
    <source>
        <dbReference type="ARBA" id="ARBA00004167"/>
    </source>
</evidence>
<evidence type="ECO:0000256" key="20">
    <source>
        <dbReference type="PIRSR" id="PIRSR000354-1"/>
    </source>
</evidence>
<dbReference type="SUPFAM" id="SSF49785">
    <property type="entry name" value="Galactose-binding domain-like"/>
    <property type="match status" value="2"/>
</dbReference>
<dbReference type="GO" id="GO:0044469">
    <property type="term" value="P:venom-mediated blood coagulation"/>
    <property type="evidence" value="ECO:0007669"/>
    <property type="project" value="UniProtKB-ARBA"/>
</dbReference>
<keyword evidence="10 22" id="KW-0732">Signal</keyword>
<evidence type="ECO:0000256" key="9">
    <source>
        <dbReference type="ARBA" id="ARBA00022723"/>
    </source>
</evidence>
<feature type="chain" id="PRO_5041671688" description="ferroxidase" evidence="22">
    <location>
        <begin position="21"/>
        <end position="2267"/>
    </location>
</feature>
<dbReference type="PROSITE" id="PS00079">
    <property type="entry name" value="MULTICOPPER_OXIDASE1"/>
    <property type="match status" value="2"/>
</dbReference>
<dbReference type="Pfam" id="PF00754">
    <property type="entry name" value="F5_F8_type_C"/>
    <property type="match status" value="2"/>
</dbReference>
<keyword evidence="9" id="KW-0479">Metal-binding</keyword>
<feature type="compositionally biased region" description="Polar residues" evidence="21">
    <location>
        <begin position="1269"/>
        <end position="1278"/>
    </location>
</feature>
<comment type="similarity">
    <text evidence="4">Belongs to the multicopper oxidase family.</text>
</comment>
<keyword evidence="19" id="KW-0325">Glycoprotein</keyword>
<dbReference type="GO" id="GO:0016504">
    <property type="term" value="F:peptidase activator activity"/>
    <property type="evidence" value="ECO:0007669"/>
    <property type="project" value="UniProtKB-KW"/>
</dbReference>
<dbReference type="GO" id="GO:0038023">
    <property type="term" value="F:signaling receptor activity"/>
    <property type="evidence" value="ECO:0007669"/>
    <property type="project" value="TreeGrafter"/>
</dbReference>
<dbReference type="RefSeq" id="XP_054853023.1">
    <property type="nucleotide sequence ID" value="XM_054997048.1"/>
</dbReference>
<feature type="disulfide bond" evidence="20">
    <location>
        <begin position="247"/>
        <end position="328"/>
    </location>
</feature>
<evidence type="ECO:0000256" key="15">
    <source>
        <dbReference type="ARBA" id="ARBA00023002"/>
    </source>
</evidence>
<gene>
    <name evidence="25" type="primary">F8</name>
</gene>
<keyword evidence="16" id="KW-0406">Ion transport</keyword>
<feature type="compositionally biased region" description="Basic residues" evidence="21">
    <location>
        <begin position="744"/>
        <end position="756"/>
    </location>
</feature>
<evidence type="ECO:0000256" key="12">
    <source>
        <dbReference type="ARBA" id="ARBA00022837"/>
    </source>
</evidence>
<dbReference type="PIRSF" id="PIRSF000354">
    <property type="entry name" value="Factors_V_VIII"/>
    <property type="match status" value="1"/>
</dbReference>
<evidence type="ECO:0000256" key="16">
    <source>
        <dbReference type="ARBA" id="ARBA00023065"/>
    </source>
</evidence>
<evidence type="ECO:0000256" key="5">
    <source>
        <dbReference type="ARBA" id="ARBA00013107"/>
    </source>
</evidence>
<dbReference type="InterPro" id="IPR011706">
    <property type="entry name" value="Cu-oxidase_C"/>
</dbReference>
<keyword evidence="18 20" id="KW-1015">Disulfide bond</keyword>
<dbReference type="InterPro" id="IPR008972">
    <property type="entry name" value="Cupredoxin"/>
</dbReference>
<evidence type="ECO:0000256" key="19">
    <source>
        <dbReference type="ARBA" id="ARBA00023180"/>
    </source>
</evidence>
<evidence type="ECO:0000256" key="6">
    <source>
        <dbReference type="ARBA" id="ARBA00022448"/>
    </source>
</evidence>
<evidence type="ECO:0000256" key="8">
    <source>
        <dbReference type="ARBA" id="ARBA00022692"/>
    </source>
</evidence>
<keyword evidence="17" id="KW-0472">Membrane</keyword>
<keyword evidence="7" id="KW-0964">Secreted</keyword>
<evidence type="ECO:0000313" key="25">
    <source>
        <dbReference type="RefSeq" id="XP_054853023.1"/>
    </source>
</evidence>
<feature type="disulfide bond" evidence="20">
    <location>
        <begin position="1767"/>
        <end position="1793"/>
    </location>
</feature>
<feature type="disulfide bond" evidence="20">
    <location>
        <begin position="528"/>
        <end position="554"/>
    </location>
</feature>
<keyword evidence="11" id="KW-0677">Repeat</keyword>
<evidence type="ECO:0000256" key="14">
    <source>
        <dbReference type="ARBA" id="ARBA00022989"/>
    </source>
</evidence>
<dbReference type="InterPro" id="IPR000421">
    <property type="entry name" value="FA58C"/>
</dbReference>
<feature type="compositionally biased region" description="Polar residues" evidence="21">
    <location>
        <begin position="1103"/>
        <end position="1121"/>
    </location>
</feature>
<dbReference type="CTD" id="2157"/>
<dbReference type="SUPFAM" id="SSF49503">
    <property type="entry name" value="Cupredoxins"/>
    <property type="match status" value="6"/>
</dbReference>
<dbReference type="PANTHER" id="PTHR46806">
    <property type="entry name" value="F5/8 TYPE C DOMAIN-CONTAINING PROTEIN"/>
    <property type="match status" value="1"/>
</dbReference>
<dbReference type="Gene3D" id="2.60.40.420">
    <property type="entry name" value="Cupredoxins - blue copper proteins"/>
    <property type="match status" value="5"/>
</dbReference>
<feature type="domain" description="F5/8 type C" evidence="23">
    <location>
        <begin position="2109"/>
        <end position="2261"/>
    </location>
</feature>
<evidence type="ECO:0000256" key="11">
    <source>
        <dbReference type="ARBA" id="ARBA00022737"/>
    </source>
</evidence>
<dbReference type="FunFam" id="2.60.120.260:FF:000002">
    <property type="entry name" value="Coagulation factor VIII"/>
    <property type="match status" value="2"/>
</dbReference>
<reference evidence="25" key="1">
    <citation type="submission" date="2025-08" db="UniProtKB">
        <authorList>
            <consortium name="RefSeq"/>
        </authorList>
    </citation>
    <scope>IDENTIFICATION</scope>
    <source>
        <tissue evidence="25">Blood</tissue>
    </source>
</reference>
<evidence type="ECO:0000259" key="23">
    <source>
        <dbReference type="PROSITE" id="PS50022"/>
    </source>
</evidence>
<evidence type="ECO:0000256" key="18">
    <source>
        <dbReference type="ARBA" id="ARBA00023157"/>
    </source>
</evidence>
<dbReference type="GO" id="GO:0004322">
    <property type="term" value="F:ferroxidase activity"/>
    <property type="evidence" value="ECO:0007669"/>
    <property type="project" value="UniProtKB-EC"/>
</dbReference>
<dbReference type="PROSITE" id="PS50022">
    <property type="entry name" value="FA58C_3"/>
    <property type="match status" value="2"/>
</dbReference>
<dbReference type="GO" id="GO:0005886">
    <property type="term" value="C:plasma membrane"/>
    <property type="evidence" value="ECO:0007669"/>
    <property type="project" value="TreeGrafter"/>
</dbReference>
<feature type="compositionally biased region" description="Polar residues" evidence="21">
    <location>
        <begin position="1415"/>
        <end position="1431"/>
    </location>
</feature>
<protein>
    <recommendedName>
        <fullName evidence="5">ferroxidase</fullName>
        <ecNumber evidence="5">1.16.3.1</ecNumber>
    </recommendedName>
</protein>
<feature type="compositionally biased region" description="Low complexity" evidence="21">
    <location>
        <begin position="1367"/>
        <end position="1379"/>
    </location>
</feature>
<dbReference type="InterPro" id="IPR024715">
    <property type="entry name" value="Factor_5/8-like"/>
</dbReference>
<dbReference type="GO" id="GO:0006811">
    <property type="term" value="P:monoatomic ion transport"/>
    <property type="evidence" value="ECO:0007669"/>
    <property type="project" value="UniProtKB-KW"/>
</dbReference>
<feature type="region of interest" description="Disordered" evidence="21">
    <location>
        <begin position="742"/>
        <end position="782"/>
    </location>
</feature>
<feature type="disulfide bond" evidence="20">
    <location>
        <begin position="160"/>
        <end position="186"/>
    </location>
</feature>
<feature type="region of interest" description="Disordered" evidence="21">
    <location>
        <begin position="1520"/>
        <end position="1544"/>
    </location>
</feature>
<name>A0AA97LEI6_EUBMA</name>
<dbReference type="SMART" id="SM00231">
    <property type="entry name" value="FA58C"/>
    <property type="match status" value="2"/>
</dbReference>
<feature type="region of interest" description="Disordered" evidence="21">
    <location>
        <begin position="798"/>
        <end position="818"/>
    </location>
</feature>
<dbReference type="CDD" id="cd00057">
    <property type="entry name" value="FA58C"/>
    <property type="match status" value="2"/>
</dbReference>
<feature type="region of interest" description="Disordered" evidence="21">
    <location>
        <begin position="1461"/>
        <end position="1485"/>
    </location>
</feature>
<evidence type="ECO:0000313" key="24">
    <source>
        <dbReference type="Proteomes" id="UP001190640"/>
    </source>
</evidence>
<feature type="region of interest" description="Disordered" evidence="21">
    <location>
        <begin position="1103"/>
        <end position="1130"/>
    </location>
</feature>
<feature type="compositionally biased region" description="Polar residues" evidence="21">
    <location>
        <begin position="1497"/>
        <end position="1513"/>
    </location>
</feature>
<evidence type="ECO:0000256" key="4">
    <source>
        <dbReference type="ARBA" id="ARBA00010609"/>
    </source>
</evidence>
<accession>A0AA97LEI6</accession>
<feature type="region of interest" description="Disordered" evidence="21">
    <location>
        <begin position="1494"/>
        <end position="1513"/>
    </location>
</feature>
<feature type="disulfide bond" evidence="20">
    <location>
        <begin position="1956"/>
        <end position="2104"/>
    </location>
</feature>
<keyword evidence="6" id="KW-0813">Transport</keyword>
<keyword evidence="15" id="KW-0560">Oxidoreductase</keyword>
<feature type="compositionally biased region" description="Polar residues" evidence="21">
    <location>
        <begin position="761"/>
        <end position="777"/>
    </location>
</feature>
<evidence type="ECO:0000256" key="7">
    <source>
        <dbReference type="ARBA" id="ARBA00022525"/>
    </source>
</evidence>
<dbReference type="InterPro" id="IPR033138">
    <property type="entry name" value="Cu_oxidase_CS"/>
</dbReference>
<feature type="domain" description="F5/8 type C" evidence="23">
    <location>
        <begin position="1956"/>
        <end position="2104"/>
    </location>
</feature>
<keyword evidence="14" id="KW-1133">Transmembrane helix</keyword>
<dbReference type="GO" id="GO:0005507">
    <property type="term" value="F:copper ion binding"/>
    <property type="evidence" value="ECO:0007669"/>
    <property type="project" value="InterPro"/>
</dbReference>
<dbReference type="InterPro" id="IPR008979">
    <property type="entry name" value="Galactose-bd-like_sf"/>
</dbReference>
<dbReference type="KEGG" id="emc:129341714"/>
<evidence type="ECO:0000256" key="3">
    <source>
        <dbReference type="ARBA" id="ARBA00004613"/>
    </source>
</evidence>
<sequence>MRRVFFCSFILCWLLEESHGIIRRYYIGAVETDWDYAAGNQKGVPSSSTSTRYKKVIFMEYADSTFTQAKPKPAWMGLLGPTIQAEVHDTVVVTFKNLASHPFSIHAIGVSYWKSSEGAGYDDQTSSMEKEDDAVGSGQTHTYVWEIFEADGPTDSDPQCLTYAYSSRVNSIKDTNSGLIGALLVCQPGTLTNEGTQSRLQQFVLLFSVFDEGKSWYSEANILRTNRTQLHTINGYINSSLPDLKVCQKKPVFWHVIGLGTSPEVHSIFFESHTFLVRHHRHDTLDISPFTLFTAETMPSTNGTFRMFCQIPSHQQAGMETYVKVEFCPEELAKKMRLAEHAAREVYDSYDDEEDTESVVISMDVEDSAPRINIRSFAKQRPVTWTHFIAAEEIEWDYAPVQPTYLNSTYSRQLLERGPQRIGSRYKKVMYVEYEDQHFKKRKTPRDPQMGILGPVLKGEVGDELKIVFKNLASRIYNIYPHGLSSVSSSQKTKSTDMKRLAIQPGQQIEYRWNIMPEDGPTKSDARCLTRFYYSSLKPARDLASGLIGPLLICSKETMDQRGNQIMLDEAKFVLFSVFDENRSWYLKKNINEFCTDAANINLKDPEFYASNVMHSINGYVFDNLHLELCLNKVVYWYVLSVGAQTEFLSVFFSGNIFKYNTVFEETLTLFPHSGETVFMVMENPGVWMLGCLNPEFRKRGMRAKFTISKCIEEMDIHGDYYNEYDATDDYNTVEYNELQPRGFSKKKRRPKPCIKKHQDNNTTFSLENETQETNHNWPPCEPSQLLMLHSRENSTRPILTPEEPLSLDNIYSPPPQDPLFKALPSDALPTEGLSALQRFQGASLSGTSFVHEKAHHNESSIETVANLDAEPAVLKMSKPTQEVGIDRAKPAPQEEAKDISPLEKMEQLLEPHITTAQPKMQVDGTGFAEQLNLNREKFPLKTDYSLSGLHTVDLDSRFPEKASLYTTQKWNMTTLTPEGVAVSEMRPYVDGSTSLNRSATSAPLEDSMRKPIIHDELLEMQSTKLSTLKASPGAEDLALPRYKATSHYSSHKATLQENVPSISREGLQTENTATASQGEKSTIMGNQKTSEDFLVNRVAHTVSHNQDSSSRPPGKSFQSHKTVEQLRQDPVTRSPAVLNEYSSLFAQNDVANSLSDNPRVSNKAVYTSDVLDSNDILPMYPVHTAQETDSLIVKGSFPEGKELPGRGNGVLARFDIPHNRRNIPNSYGVLNIYGEQNVVQDRSIKDTTEVNLSENNEVFHYRGLPPSQGVNSGNDTGSQEHVKLEKESNLEKRSLKLRRATSEEGHGVTAGGAKEMGKMEGRAQALLSGSLFKLSKVSVPKTPSRDETAGNLGATSPGEASPPPTSSSLLSSSVWYSLAPHSLSSPDSQAERVPQSGSAQRRGSTSQEMEDVGNTITTPGYSKTNTSFGDNDTETEVVLPPTTFVGGQITKVDSIPEETASQMNEAGVPETPEAPSMRHADPETHLQLQLKESEMEANQASAENSLSPHNNLTINRTLQGKQQQQAEASDSEGDFAPSDSQMQTFKWKEKEEAARTPMQKFLRGESRVPGLIHVEASTKPSSFNKSEATESLRLPEYDDYSVAEEKQEFDIYEEVDQDPRTFAGKVRQYYIAAEEVMWDYGSQISSPYLKDKNPKNSSKPFRQYKKVVFREYLDSFFTQPLVRGELDEHLGILGPYIRAQADDVIMVTFKNLASRPYNFHSNLLPYNGKRDEEEQLRPAEVQPNQLQKYTLKVQRQMAPTDDEFDCKAWLYFSSISLEKDLHSGLIGPLIICKPGVLSTAHGRQLNIQEFSLLFTIFDETKSWYFAENLERSCPPPCHIQMDDPAFKISNSFYAINGYVRDTLPGLVMGQHQRVRWHLMNVGGVEDIHSVHFQGQVFTVRMDKEYRQGVYNLYPGAFATVEMRPSHTGIWRVECEVGEHEQAGMSALFLVYDQRCQIPLGLASGTIADSQITASDHYGLWVPSLARLDKSGSINAWSTDRGNSWIQVDLLQPKILHGIKTQGARQKLSTLYVSQFVIFHSLDGQKWRIYKGNSTNSKMVFFGNVDAASVKHNLFDPPIVARYVRLHPTHYSIRVMLRMELIGCDLNSCSMPLGMESKAIFNQQISASSYIDNVVSSWPPFLARLNMQGRNNAWRPKTNSPEEWLQVNFQKTVRVTGIVTQGAKSAFTYMYVREFSLSSSRDGKNWTPVLQGGKEKIFQGNQDYFSPVVNLLDPPLFAKYLRIHPLRWNKHIALRTEFWGCDTQQMV</sequence>
<dbReference type="GO" id="GO:0005576">
    <property type="term" value="C:extracellular region"/>
    <property type="evidence" value="ECO:0007669"/>
    <property type="project" value="UniProtKB-SubCell"/>
</dbReference>
<dbReference type="Proteomes" id="UP001190640">
    <property type="component" value="Chromosome 13"/>
</dbReference>
<feature type="disulfide bond" evidence="20">
    <location>
        <begin position="1834"/>
        <end position="1838"/>
    </location>
</feature>
<evidence type="ECO:0000256" key="21">
    <source>
        <dbReference type="SAM" id="MobiDB-lite"/>
    </source>
</evidence>
<feature type="compositionally biased region" description="Polar residues" evidence="21">
    <location>
        <begin position="1396"/>
        <end position="1408"/>
    </location>
</feature>
<dbReference type="GeneID" id="129341714"/>
<dbReference type="FunFam" id="2.60.40.420:FF:000011">
    <property type="entry name" value="Coagulation factor VIII (Predicted)"/>
    <property type="match status" value="1"/>
</dbReference>
<dbReference type="Gene3D" id="2.60.120.260">
    <property type="entry name" value="Galactose-binding domain-like"/>
    <property type="match status" value="2"/>
</dbReference>
<evidence type="ECO:0000256" key="22">
    <source>
        <dbReference type="SAM" id="SignalP"/>
    </source>
</evidence>
<dbReference type="GO" id="GO:0032991">
    <property type="term" value="C:protein-containing complex"/>
    <property type="evidence" value="ECO:0007669"/>
    <property type="project" value="UniProtKB-ARBA"/>
</dbReference>
<comment type="cofactor">
    <cofactor evidence="1">
        <name>Cu cation</name>
        <dbReference type="ChEBI" id="CHEBI:23378"/>
    </cofactor>
</comment>
<dbReference type="InterPro" id="IPR050633">
    <property type="entry name" value="Neuropilin_MCO_CoagFactor"/>
</dbReference>
<evidence type="ECO:0000256" key="1">
    <source>
        <dbReference type="ARBA" id="ARBA00001935"/>
    </source>
</evidence>
<evidence type="ECO:0000256" key="13">
    <source>
        <dbReference type="ARBA" id="ARBA00022866"/>
    </source>
</evidence>
<keyword evidence="13" id="KW-0655">Prothrombin activator</keyword>
<keyword evidence="24" id="KW-1185">Reference proteome</keyword>
<feature type="region of interest" description="Disordered" evidence="21">
    <location>
        <begin position="1338"/>
        <end position="1445"/>
    </location>
</feature>
<dbReference type="PANTHER" id="PTHR46806:SF7">
    <property type="entry name" value="COAGULATION FACTOR VIII"/>
    <property type="match status" value="1"/>
</dbReference>
<feature type="compositionally biased region" description="Polar residues" evidence="21">
    <location>
        <begin position="1520"/>
        <end position="1529"/>
    </location>
</feature>
<keyword evidence="8" id="KW-0812">Transmembrane</keyword>
<feature type="compositionally biased region" description="Basic and acidic residues" evidence="21">
    <location>
        <begin position="1279"/>
        <end position="1307"/>
    </location>
</feature>
<feature type="disulfide bond" evidence="20">
    <location>
        <begin position="630"/>
        <end position="711"/>
    </location>
</feature>
<proteinExistence type="inferred from homology"/>
<dbReference type="PROSITE" id="PS01286">
    <property type="entry name" value="FA58C_2"/>
    <property type="match status" value="1"/>
</dbReference>
<feature type="region of interest" description="Disordered" evidence="21">
    <location>
        <begin position="1262"/>
        <end position="1318"/>
    </location>
</feature>
<dbReference type="EC" id="1.16.3.1" evidence="5"/>
<dbReference type="PROSITE" id="PS01285">
    <property type="entry name" value="FA58C_1"/>
    <property type="match status" value="2"/>
</dbReference>
<dbReference type="FunFam" id="2.60.40.420:FF:000002">
    <property type="entry name" value="Hephaestin like 1"/>
    <property type="match status" value="1"/>
</dbReference>
<evidence type="ECO:0000256" key="17">
    <source>
        <dbReference type="ARBA" id="ARBA00023136"/>
    </source>
</evidence>